<dbReference type="SUPFAM" id="SSF46689">
    <property type="entry name" value="Homeodomain-like"/>
    <property type="match status" value="2"/>
</dbReference>
<evidence type="ECO:0000313" key="6">
    <source>
        <dbReference type="Proteomes" id="UP000248021"/>
    </source>
</evidence>
<keyword evidence="3" id="KW-0804">Transcription</keyword>
<feature type="domain" description="HTH araC/xylS-type" evidence="4">
    <location>
        <begin position="190"/>
        <end position="288"/>
    </location>
</feature>
<dbReference type="AlphaFoldDB" id="A0A2V3URW5"/>
<proteinExistence type="predicted"/>
<keyword evidence="2" id="KW-0238">DNA-binding</keyword>
<dbReference type="GO" id="GO:0003700">
    <property type="term" value="F:DNA-binding transcription factor activity"/>
    <property type="evidence" value="ECO:0007669"/>
    <property type="project" value="InterPro"/>
</dbReference>
<comment type="caution">
    <text evidence="5">The sequence shown here is derived from an EMBL/GenBank/DDBJ whole genome shotgun (WGS) entry which is preliminary data.</text>
</comment>
<evidence type="ECO:0000313" key="5">
    <source>
        <dbReference type="EMBL" id="PXW63449.1"/>
    </source>
</evidence>
<dbReference type="PRINTS" id="PR00032">
    <property type="entry name" value="HTHARAC"/>
</dbReference>
<evidence type="ECO:0000256" key="1">
    <source>
        <dbReference type="ARBA" id="ARBA00023015"/>
    </source>
</evidence>
<dbReference type="InterPro" id="IPR020449">
    <property type="entry name" value="Tscrpt_reg_AraC-type_HTH"/>
</dbReference>
<evidence type="ECO:0000256" key="2">
    <source>
        <dbReference type="ARBA" id="ARBA00023125"/>
    </source>
</evidence>
<gene>
    <name evidence="5" type="ORF">C7450_102365</name>
</gene>
<keyword evidence="1" id="KW-0805">Transcription regulation</keyword>
<dbReference type="Pfam" id="PF12833">
    <property type="entry name" value="HTH_18"/>
    <property type="match status" value="1"/>
</dbReference>
<dbReference type="CDD" id="cd06976">
    <property type="entry name" value="cupin_MtlR-like_N"/>
    <property type="match status" value="1"/>
</dbReference>
<accession>A0A2V3URW5</accession>
<dbReference type="SMART" id="SM00342">
    <property type="entry name" value="HTH_ARAC"/>
    <property type="match status" value="1"/>
</dbReference>
<reference evidence="5 6" key="1">
    <citation type="submission" date="2018-05" db="EMBL/GenBank/DDBJ databases">
        <title>Genomic Encyclopedia of Type Strains, Phase IV (KMG-IV): sequencing the most valuable type-strain genomes for metagenomic binning, comparative biology and taxonomic classification.</title>
        <authorList>
            <person name="Goeker M."/>
        </authorList>
    </citation>
    <scope>NUCLEOTIDE SEQUENCE [LARGE SCALE GENOMIC DNA]</scope>
    <source>
        <strain evidence="5 6">DSM 6462</strain>
    </source>
</reference>
<keyword evidence="6" id="KW-1185">Reference proteome</keyword>
<protein>
    <submittedName>
        <fullName evidence="5">AraC family transcriptional regulator</fullName>
    </submittedName>
</protein>
<dbReference type="EMBL" id="QJJK01000002">
    <property type="protein sequence ID" value="PXW63449.1"/>
    <property type="molecule type" value="Genomic_DNA"/>
</dbReference>
<dbReference type="PANTHER" id="PTHR43280">
    <property type="entry name" value="ARAC-FAMILY TRANSCRIPTIONAL REGULATOR"/>
    <property type="match status" value="1"/>
</dbReference>
<dbReference type="InterPro" id="IPR009057">
    <property type="entry name" value="Homeodomain-like_sf"/>
</dbReference>
<dbReference type="Proteomes" id="UP000248021">
    <property type="component" value="Unassembled WGS sequence"/>
</dbReference>
<dbReference type="InterPro" id="IPR011051">
    <property type="entry name" value="RmlC_Cupin_sf"/>
</dbReference>
<organism evidence="5 6">
    <name type="scientific">Chelatococcus asaccharovorans</name>
    <dbReference type="NCBI Taxonomy" id="28210"/>
    <lineage>
        <taxon>Bacteria</taxon>
        <taxon>Pseudomonadati</taxon>
        <taxon>Pseudomonadota</taxon>
        <taxon>Alphaproteobacteria</taxon>
        <taxon>Hyphomicrobiales</taxon>
        <taxon>Chelatococcaceae</taxon>
        <taxon>Chelatococcus</taxon>
    </lineage>
</organism>
<dbReference type="GO" id="GO:0043565">
    <property type="term" value="F:sequence-specific DNA binding"/>
    <property type="evidence" value="ECO:0007669"/>
    <property type="project" value="InterPro"/>
</dbReference>
<name>A0A2V3URW5_9HYPH</name>
<evidence type="ECO:0000259" key="4">
    <source>
        <dbReference type="PROSITE" id="PS01124"/>
    </source>
</evidence>
<dbReference type="PROSITE" id="PS01124">
    <property type="entry name" value="HTH_ARAC_FAMILY_2"/>
    <property type="match status" value="1"/>
</dbReference>
<sequence>MPRSISKSPALERIIASPEHSFRCVSHDFPCEVARWNYHPEHELHLIRRSTGRVFVGDYIGTFGPGHLAFVNSNVPHNWVSDLHPDEVVADRDLVIQFDPGLLEKAASLFPELRSFLPSLEVFNRSWQFHDDCARAGASLMEDISTATGVTRLIRFLELLHLLATTKDRTPLATPSYVPTLDQAASDQIEKAMRFILARLPHEVSMEEVATHVGMSSSSFSRFFKRNTAHNFVDYMRKLRIGEASRLLAETQRPITDICFDVGYANISSFNRSFREERGMTPSAYRRLSRAID</sequence>
<dbReference type="InterPro" id="IPR018062">
    <property type="entry name" value="HTH_AraC-typ_CS"/>
</dbReference>
<evidence type="ECO:0000256" key="3">
    <source>
        <dbReference type="ARBA" id="ARBA00023163"/>
    </source>
</evidence>
<dbReference type="Gene3D" id="1.10.10.60">
    <property type="entry name" value="Homeodomain-like"/>
    <property type="match status" value="2"/>
</dbReference>
<dbReference type="PROSITE" id="PS00041">
    <property type="entry name" value="HTH_ARAC_FAMILY_1"/>
    <property type="match status" value="1"/>
</dbReference>
<dbReference type="OrthoDB" id="9816011at2"/>
<dbReference type="InterPro" id="IPR018060">
    <property type="entry name" value="HTH_AraC"/>
</dbReference>
<dbReference type="PANTHER" id="PTHR43280:SF27">
    <property type="entry name" value="TRANSCRIPTIONAL REGULATOR MTLR"/>
    <property type="match status" value="1"/>
</dbReference>
<dbReference type="SUPFAM" id="SSF51182">
    <property type="entry name" value="RmlC-like cupins"/>
    <property type="match status" value="1"/>
</dbReference>